<keyword evidence="1" id="KW-0732">Signal</keyword>
<evidence type="ECO:0000256" key="2">
    <source>
        <dbReference type="ARBA" id="ARBA00023157"/>
    </source>
</evidence>
<proteinExistence type="predicted"/>
<keyword evidence="3" id="KW-0393">Immunoglobulin domain</keyword>
<keyword evidence="8" id="KW-1185">Reference proteome</keyword>
<dbReference type="InterPro" id="IPR050412">
    <property type="entry name" value="Ig-like_Receptors_ImmuneReg"/>
</dbReference>
<dbReference type="InterPro" id="IPR003598">
    <property type="entry name" value="Ig_sub2"/>
</dbReference>
<keyword evidence="5" id="KW-1133">Transmembrane helix</keyword>
<evidence type="ECO:0000259" key="6">
    <source>
        <dbReference type="PROSITE" id="PS50835"/>
    </source>
</evidence>
<dbReference type="Proteomes" id="UP001314229">
    <property type="component" value="Unassembled WGS sequence"/>
</dbReference>
<dbReference type="SUPFAM" id="SSF48726">
    <property type="entry name" value="Immunoglobulin"/>
    <property type="match status" value="4"/>
</dbReference>
<evidence type="ECO:0000256" key="5">
    <source>
        <dbReference type="SAM" id="Phobius"/>
    </source>
</evidence>
<keyword evidence="5" id="KW-0812">Transmembrane</keyword>
<dbReference type="GO" id="GO:0007166">
    <property type="term" value="P:cell surface receptor signaling pathway"/>
    <property type="evidence" value="ECO:0007669"/>
    <property type="project" value="UniProtKB-ARBA"/>
</dbReference>
<dbReference type="Pfam" id="PF00047">
    <property type="entry name" value="ig"/>
    <property type="match status" value="4"/>
</dbReference>
<keyword evidence="5" id="KW-0472">Membrane</keyword>
<dbReference type="InterPro" id="IPR003599">
    <property type="entry name" value="Ig_sub"/>
</dbReference>
<feature type="domain" description="Ig-like" evidence="6">
    <location>
        <begin position="235"/>
        <end position="319"/>
    </location>
</feature>
<dbReference type="InterPro" id="IPR013151">
    <property type="entry name" value="Immunoglobulin_dom"/>
</dbReference>
<evidence type="ECO:0000256" key="3">
    <source>
        <dbReference type="ARBA" id="ARBA00023319"/>
    </source>
</evidence>
<organism evidence="7 8">
    <name type="scientific">Scomber scombrus</name>
    <name type="common">Atlantic mackerel</name>
    <name type="synonym">Scomber vernalis</name>
    <dbReference type="NCBI Taxonomy" id="13677"/>
    <lineage>
        <taxon>Eukaryota</taxon>
        <taxon>Metazoa</taxon>
        <taxon>Chordata</taxon>
        <taxon>Craniata</taxon>
        <taxon>Vertebrata</taxon>
        <taxon>Euteleostomi</taxon>
        <taxon>Actinopterygii</taxon>
        <taxon>Neopterygii</taxon>
        <taxon>Teleostei</taxon>
        <taxon>Neoteleostei</taxon>
        <taxon>Acanthomorphata</taxon>
        <taxon>Pelagiaria</taxon>
        <taxon>Scombriformes</taxon>
        <taxon>Scombridae</taxon>
        <taxon>Scomber</taxon>
    </lineage>
</organism>
<dbReference type="FunFam" id="2.60.40.10:FF:000049">
    <property type="entry name" value="Leukocyte immunoglobulin-like receptor subfamily B member 1"/>
    <property type="match status" value="1"/>
</dbReference>
<keyword evidence="2" id="KW-1015">Disulfide bond</keyword>
<dbReference type="InterPro" id="IPR013783">
    <property type="entry name" value="Ig-like_fold"/>
</dbReference>
<dbReference type="PROSITE" id="PS50835">
    <property type="entry name" value="IG_LIKE"/>
    <property type="match status" value="4"/>
</dbReference>
<dbReference type="Gene3D" id="2.60.40.10">
    <property type="entry name" value="Immunoglobulins"/>
    <property type="match status" value="4"/>
</dbReference>
<comment type="caution">
    <text evidence="7">The sequence shown here is derived from an EMBL/GenBank/DDBJ whole genome shotgun (WGS) entry which is preliminary data.</text>
</comment>
<dbReference type="SMART" id="SM00408">
    <property type="entry name" value="IGc2"/>
    <property type="match status" value="4"/>
</dbReference>
<accession>A0AAV1NKW0</accession>
<evidence type="ECO:0000256" key="4">
    <source>
        <dbReference type="SAM" id="MobiDB-lite"/>
    </source>
</evidence>
<evidence type="ECO:0000313" key="7">
    <source>
        <dbReference type="EMBL" id="CAK6960189.1"/>
    </source>
</evidence>
<evidence type="ECO:0000256" key="1">
    <source>
        <dbReference type="ARBA" id="ARBA00022729"/>
    </source>
</evidence>
<dbReference type="GO" id="GO:0002764">
    <property type="term" value="P:immune response-regulating signaling pathway"/>
    <property type="evidence" value="ECO:0007669"/>
    <property type="project" value="TreeGrafter"/>
</dbReference>
<feature type="region of interest" description="Disordered" evidence="4">
    <location>
        <begin position="508"/>
        <end position="530"/>
    </location>
</feature>
<dbReference type="PANTHER" id="PTHR11738">
    <property type="entry name" value="MHC CLASS I NK CELL RECEPTOR"/>
    <property type="match status" value="1"/>
</dbReference>
<dbReference type="InterPro" id="IPR007110">
    <property type="entry name" value="Ig-like_dom"/>
</dbReference>
<gene>
    <name evidence="7" type="ORF">FSCOSCO3_A036903</name>
</gene>
<dbReference type="InterPro" id="IPR036179">
    <property type="entry name" value="Ig-like_dom_sf"/>
</dbReference>
<dbReference type="AlphaFoldDB" id="A0AAV1NKW0"/>
<feature type="transmembrane region" description="Helical" evidence="5">
    <location>
        <begin position="438"/>
        <end position="463"/>
    </location>
</feature>
<name>A0AAV1NKW0_SCOSC</name>
<protein>
    <submittedName>
        <fullName evidence="7">Uncharacterized protein LOC121883855</fullName>
    </submittedName>
</protein>
<feature type="compositionally biased region" description="Basic and acidic residues" evidence="4">
    <location>
        <begin position="508"/>
        <end position="520"/>
    </location>
</feature>
<feature type="domain" description="Ig-like" evidence="6">
    <location>
        <begin position="39"/>
        <end position="123"/>
    </location>
</feature>
<dbReference type="EMBL" id="CAWUFR010000044">
    <property type="protein sequence ID" value="CAK6960189.1"/>
    <property type="molecule type" value="Genomic_DNA"/>
</dbReference>
<dbReference type="PANTHER" id="PTHR11738:SF186">
    <property type="entry name" value="OSTEOCLAST-ASSOCIATED IMMUNOGLOBULIN-LIKE RECEPTOR"/>
    <property type="match status" value="1"/>
</dbReference>
<evidence type="ECO:0000313" key="8">
    <source>
        <dbReference type="Proteomes" id="UP001314229"/>
    </source>
</evidence>
<sequence length="601" mass="66356">MKSSKCQDSLLKRFQLWDRAMTSAELAQEWQQAADLPKPSISRNPTGDVSWGQNLGITCSISTQHLGGTFILKKTSGSFRMTQSSSTDSVTFNIPNVNFDNEGSYQCQYEKSISSRSFSSPLSDSVTLSVTVSLPKPSISMNPTGEVAWGEKVGITCSISTQHVGGTFILKKTSGSFRMTQSSTTNSATFNIPNVNFDNEGSYQCQYEKSISSRSFSSPLSDSVRLSVTVSLPRPSISMNPTGEVAWGEKVGITCLISTQYLGGTFILKKTSGSFRMTLSSSTNSASFNIPNVNFDNEGSYQCQYEKSISSRSFSSPLSDSVRLSVAVPLQQPSISLTSPNRGLVWGPEGAVVTRGNSFVLTCSINSSYSGGYFSLIFSGSNITNTEPAVNLSASFNFPVAEYEHEGNYSCVYEVTLSGRKFSSTMTSVMNVAIKFPLLLMVSSASTGTLLLLLLVLLVVCLVNWRRRRAKQPIALSLSPVAISNEYQVTDEDENEEEQHYMNFQPLHSEKRQKEQAREMEMEEDESDNVYDVEEDNEGHYSVEREDIYVIVDDNEEEYDICVFNKAAKDNSDTDDAHQHIPSAEDTLDIYGEQEDVYQNF</sequence>
<feature type="compositionally biased region" description="Acidic residues" evidence="4">
    <location>
        <begin position="521"/>
        <end position="530"/>
    </location>
</feature>
<feature type="domain" description="Ig-like" evidence="6">
    <location>
        <begin position="137"/>
        <end position="221"/>
    </location>
</feature>
<reference evidence="7 8" key="1">
    <citation type="submission" date="2024-01" db="EMBL/GenBank/DDBJ databases">
        <authorList>
            <person name="Alioto T."/>
            <person name="Alioto T."/>
            <person name="Gomez Garrido J."/>
        </authorList>
    </citation>
    <scope>NUCLEOTIDE SEQUENCE [LARGE SCALE GENOMIC DNA]</scope>
</reference>
<dbReference type="SMART" id="SM00409">
    <property type="entry name" value="IG"/>
    <property type="match status" value="4"/>
</dbReference>
<feature type="domain" description="Ig-like" evidence="6">
    <location>
        <begin position="333"/>
        <end position="427"/>
    </location>
</feature>